<accession>A0ABY6ZIF1</accession>
<protein>
    <submittedName>
        <fullName evidence="4">Gfo/Idh/MocA family oxidoreductase</fullName>
    </submittedName>
</protein>
<gene>
    <name evidence="4" type="ORF">NZD89_04410</name>
</gene>
<dbReference type="RefSeq" id="WP_268006562.1">
    <property type="nucleotide sequence ID" value="NZ_CP104067.1"/>
</dbReference>
<keyword evidence="1" id="KW-0560">Oxidoreductase</keyword>
<dbReference type="Proteomes" id="UP001164761">
    <property type="component" value="Chromosome"/>
</dbReference>
<dbReference type="Pfam" id="PF22725">
    <property type="entry name" value="GFO_IDH_MocA_C3"/>
    <property type="match status" value="1"/>
</dbReference>
<sequence length="389" mass="43463">MPNIKVGVIGTGFIGPAHVEAIRRLGFVEVVAIAGSSLESARRAANHLSIPKAYGDYRDLLQDPEVQVVHNCTPNHLHYSVNLDIIKAGKHVMSEKPLAVSRTQTRTLLEQARQKGIVHGVCFNYRQYPMVQHLKSLVLSRALGDVRLIRGNYLQDWLSSAIDYNWRIDPKLGGPVRAVGDIGSHWMDTVQYITGQRITEVYADLVTVLPVRKKRKTKSDTFSHGSKVQEDEYEDIHIASEDYGTILFRFSGGATGVVTVSQITPGRKNHLLCEIDCSESSALWNQEQSEQLWIGHRNKPNEMVMADPALLSEQAQPFLHYPGGHNQGWPDGMKNLMAQFYGFIAKNGDPLSDSLPFASFDDGHANACILDAIVESSKKREWIRVSYDM</sequence>
<evidence type="ECO:0000259" key="3">
    <source>
        <dbReference type="Pfam" id="PF22725"/>
    </source>
</evidence>
<dbReference type="InterPro" id="IPR036291">
    <property type="entry name" value="NAD(P)-bd_dom_sf"/>
</dbReference>
<dbReference type="EMBL" id="CP104067">
    <property type="protein sequence ID" value="WAH42688.1"/>
    <property type="molecule type" value="Genomic_DNA"/>
</dbReference>
<dbReference type="SUPFAM" id="SSF51735">
    <property type="entry name" value="NAD(P)-binding Rossmann-fold domains"/>
    <property type="match status" value="1"/>
</dbReference>
<dbReference type="InterPro" id="IPR055170">
    <property type="entry name" value="GFO_IDH_MocA-like_dom"/>
</dbReference>
<dbReference type="SUPFAM" id="SSF55347">
    <property type="entry name" value="Glyceraldehyde-3-phosphate dehydrogenase-like, C-terminal domain"/>
    <property type="match status" value="1"/>
</dbReference>
<proteinExistence type="predicted"/>
<reference evidence="4" key="1">
    <citation type="submission" date="2022-08" db="EMBL/GenBank/DDBJ databases">
        <title>Alicyclobacillus fastidiosus DSM 17978, complete genome.</title>
        <authorList>
            <person name="Wang Q."/>
            <person name="Cai R."/>
            <person name="Wang Z."/>
        </authorList>
    </citation>
    <scope>NUCLEOTIDE SEQUENCE</scope>
    <source>
        <strain evidence="4">DSM 17978</strain>
    </source>
</reference>
<evidence type="ECO:0000313" key="4">
    <source>
        <dbReference type="EMBL" id="WAH42688.1"/>
    </source>
</evidence>
<feature type="domain" description="Gfo/Idh/MocA-like oxidoreductase N-terminal" evidence="2">
    <location>
        <begin position="4"/>
        <end position="119"/>
    </location>
</feature>
<name>A0ABY6ZIF1_9BACL</name>
<dbReference type="PANTHER" id="PTHR43818:SF11">
    <property type="entry name" value="BCDNA.GH03377"/>
    <property type="match status" value="1"/>
</dbReference>
<dbReference type="InterPro" id="IPR000683">
    <property type="entry name" value="Gfo/Idh/MocA-like_OxRdtase_N"/>
</dbReference>
<organism evidence="4 5">
    <name type="scientific">Alicyclobacillus fastidiosus</name>
    <dbReference type="NCBI Taxonomy" id="392011"/>
    <lineage>
        <taxon>Bacteria</taxon>
        <taxon>Bacillati</taxon>
        <taxon>Bacillota</taxon>
        <taxon>Bacilli</taxon>
        <taxon>Bacillales</taxon>
        <taxon>Alicyclobacillaceae</taxon>
        <taxon>Alicyclobacillus</taxon>
    </lineage>
</organism>
<dbReference type="Gene3D" id="3.40.50.720">
    <property type="entry name" value="NAD(P)-binding Rossmann-like Domain"/>
    <property type="match status" value="1"/>
</dbReference>
<dbReference type="Gene3D" id="3.30.360.10">
    <property type="entry name" value="Dihydrodipicolinate Reductase, domain 2"/>
    <property type="match status" value="1"/>
</dbReference>
<evidence type="ECO:0000313" key="5">
    <source>
        <dbReference type="Proteomes" id="UP001164761"/>
    </source>
</evidence>
<evidence type="ECO:0000259" key="2">
    <source>
        <dbReference type="Pfam" id="PF01408"/>
    </source>
</evidence>
<dbReference type="Pfam" id="PF01408">
    <property type="entry name" value="GFO_IDH_MocA"/>
    <property type="match status" value="1"/>
</dbReference>
<dbReference type="PANTHER" id="PTHR43818">
    <property type="entry name" value="BCDNA.GH03377"/>
    <property type="match status" value="1"/>
</dbReference>
<evidence type="ECO:0000256" key="1">
    <source>
        <dbReference type="ARBA" id="ARBA00023002"/>
    </source>
</evidence>
<keyword evidence="5" id="KW-1185">Reference proteome</keyword>
<dbReference type="InterPro" id="IPR050463">
    <property type="entry name" value="Gfo/Idh/MocA_oxidrdct_glycsds"/>
</dbReference>
<feature type="domain" description="GFO/IDH/MocA-like oxidoreductase" evidence="3">
    <location>
        <begin position="131"/>
        <end position="281"/>
    </location>
</feature>